<keyword evidence="6" id="KW-0540">Nuclease</keyword>
<dbReference type="InterPro" id="IPR036397">
    <property type="entry name" value="RNaseH_sf"/>
</dbReference>
<evidence type="ECO:0000256" key="4">
    <source>
        <dbReference type="ARBA" id="ARBA00011245"/>
    </source>
</evidence>
<evidence type="ECO:0000256" key="1">
    <source>
        <dbReference type="ARBA" id="ARBA00000077"/>
    </source>
</evidence>
<comment type="similarity">
    <text evidence="3">Belongs to the RNase H family.</text>
</comment>
<evidence type="ECO:0000313" key="13">
    <source>
        <dbReference type="Proteomes" id="UP000243739"/>
    </source>
</evidence>
<dbReference type="EMBL" id="MIJF01000059">
    <property type="protein sequence ID" value="OEF97788.1"/>
    <property type="molecule type" value="Genomic_DNA"/>
</dbReference>
<evidence type="ECO:0000256" key="9">
    <source>
        <dbReference type="ARBA" id="ARBA00022801"/>
    </source>
</evidence>
<dbReference type="Proteomes" id="UP000243739">
    <property type="component" value="Unassembled WGS sequence"/>
</dbReference>
<evidence type="ECO:0000256" key="6">
    <source>
        <dbReference type="ARBA" id="ARBA00022722"/>
    </source>
</evidence>
<dbReference type="RefSeq" id="WP_069657426.1">
    <property type="nucleotide sequence ID" value="NZ_MIJF01000059.1"/>
</dbReference>
<dbReference type="STRING" id="337097.BHF71_11020"/>
<dbReference type="SUPFAM" id="SSF53098">
    <property type="entry name" value="Ribonuclease H-like"/>
    <property type="match status" value="1"/>
</dbReference>
<evidence type="ECO:0000256" key="5">
    <source>
        <dbReference type="ARBA" id="ARBA00012180"/>
    </source>
</evidence>
<organism evidence="12 13">
    <name type="scientific">Vulcanibacillus modesticaldus</name>
    <dbReference type="NCBI Taxonomy" id="337097"/>
    <lineage>
        <taxon>Bacteria</taxon>
        <taxon>Bacillati</taxon>
        <taxon>Bacillota</taxon>
        <taxon>Bacilli</taxon>
        <taxon>Bacillales</taxon>
        <taxon>Bacillaceae</taxon>
        <taxon>Vulcanibacillus</taxon>
    </lineage>
</organism>
<reference evidence="12 13" key="1">
    <citation type="submission" date="2016-09" db="EMBL/GenBank/DDBJ databases">
        <title>Draft genome sequence for the type strain of Vulcanibacillus modesticaldus BR, a strictly anaerobic, moderately thermophilic, and nitrate-reducing bacterium from deep sea-hydrothermal vents of the Mid-Atlantic Ridge.</title>
        <authorList>
            <person name="Abin C.A."/>
            <person name="Hollibaugh J.T."/>
        </authorList>
    </citation>
    <scope>NUCLEOTIDE SEQUENCE [LARGE SCALE GENOMIC DNA]</scope>
    <source>
        <strain evidence="12 13">BR</strain>
    </source>
</reference>
<dbReference type="InterPro" id="IPR050092">
    <property type="entry name" value="RNase_H"/>
</dbReference>
<dbReference type="EC" id="3.1.26.4" evidence="5"/>
<dbReference type="InterPro" id="IPR012337">
    <property type="entry name" value="RNaseH-like_sf"/>
</dbReference>
<keyword evidence="13" id="KW-1185">Reference proteome</keyword>
<dbReference type="GO" id="GO:0003676">
    <property type="term" value="F:nucleic acid binding"/>
    <property type="evidence" value="ECO:0007669"/>
    <property type="project" value="InterPro"/>
</dbReference>
<keyword evidence="10" id="KW-0460">Magnesium</keyword>
<comment type="cofactor">
    <cofactor evidence="2">
        <name>Mg(2+)</name>
        <dbReference type="ChEBI" id="CHEBI:18420"/>
    </cofactor>
</comment>
<dbReference type="PROSITE" id="PS50879">
    <property type="entry name" value="RNASE_H_1"/>
    <property type="match status" value="1"/>
</dbReference>
<evidence type="ECO:0000256" key="7">
    <source>
        <dbReference type="ARBA" id="ARBA00022723"/>
    </source>
</evidence>
<dbReference type="Gene3D" id="3.30.420.10">
    <property type="entry name" value="Ribonuclease H-like superfamily/Ribonuclease H"/>
    <property type="match status" value="1"/>
</dbReference>
<evidence type="ECO:0000256" key="3">
    <source>
        <dbReference type="ARBA" id="ARBA00005300"/>
    </source>
</evidence>
<keyword evidence="7" id="KW-0479">Metal-binding</keyword>
<comment type="subunit">
    <text evidence="4">Monomer.</text>
</comment>
<evidence type="ECO:0000259" key="11">
    <source>
        <dbReference type="PROSITE" id="PS50879"/>
    </source>
</evidence>
<gene>
    <name evidence="12" type="ORF">BHF71_11020</name>
</gene>
<proteinExistence type="inferred from homology"/>
<evidence type="ECO:0000256" key="8">
    <source>
        <dbReference type="ARBA" id="ARBA00022759"/>
    </source>
</evidence>
<dbReference type="GO" id="GO:0004523">
    <property type="term" value="F:RNA-DNA hybrid ribonuclease activity"/>
    <property type="evidence" value="ECO:0007669"/>
    <property type="project" value="UniProtKB-EC"/>
</dbReference>
<keyword evidence="9" id="KW-0378">Hydrolase</keyword>
<evidence type="ECO:0000256" key="2">
    <source>
        <dbReference type="ARBA" id="ARBA00001946"/>
    </source>
</evidence>
<dbReference type="Pfam" id="PF00075">
    <property type="entry name" value="RNase_H"/>
    <property type="match status" value="1"/>
</dbReference>
<dbReference type="InterPro" id="IPR002156">
    <property type="entry name" value="RNaseH_domain"/>
</dbReference>
<feature type="domain" description="RNase H type-1" evidence="11">
    <location>
        <begin position="1"/>
        <end position="144"/>
    </location>
</feature>
<dbReference type="GO" id="GO:0043137">
    <property type="term" value="P:DNA replication, removal of RNA primer"/>
    <property type="evidence" value="ECO:0007669"/>
    <property type="project" value="TreeGrafter"/>
</dbReference>
<protein>
    <recommendedName>
        <fullName evidence="5">ribonuclease H</fullName>
        <ecNumber evidence="5">3.1.26.4</ecNumber>
    </recommendedName>
</protein>
<dbReference type="GO" id="GO:0046872">
    <property type="term" value="F:metal ion binding"/>
    <property type="evidence" value="ECO:0007669"/>
    <property type="project" value="UniProtKB-KW"/>
</dbReference>
<dbReference type="PANTHER" id="PTHR10642:SF26">
    <property type="entry name" value="RIBONUCLEASE H1"/>
    <property type="match status" value="1"/>
</dbReference>
<dbReference type="CDD" id="cd09278">
    <property type="entry name" value="RNase_HI_prokaryote_like"/>
    <property type="match status" value="1"/>
</dbReference>
<accession>A0A1D2YSN5</accession>
<comment type="catalytic activity">
    <reaction evidence="1">
        <text>Endonucleolytic cleavage to 5'-phosphomonoester.</text>
        <dbReference type="EC" id="3.1.26.4"/>
    </reaction>
</comment>
<comment type="caution">
    <text evidence="12">The sequence shown here is derived from an EMBL/GenBank/DDBJ whole genome shotgun (WGS) entry which is preliminary data.</text>
</comment>
<evidence type="ECO:0000256" key="10">
    <source>
        <dbReference type="ARBA" id="ARBA00022842"/>
    </source>
</evidence>
<name>A0A1D2YSN5_9BACI</name>
<dbReference type="AlphaFoldDB" id="A0A1D2YSN5"/>
<dbReference type="PANTHER" id="PTHR10642">
    <property type="entry name" value="RIBONUCLEASE H1"/>
    <property type="match status" value="1"/>
</dbReference>
<dbReference type="InterPro" id="IPR022892">
    <property type="entry name" value="RNaseHI"/>
</dbReference>
<evidence type="ECO:0000313" key="12">
    <source>
        <dbReference type="EMBL" id="OEF97788.1"/>
    </source>
</evidence>
<keyword evidence="8" id="KW-0255">Endonuclease</keyword>
<dbReference type="OrthoDB" id="7845843at2"/>
<sequence>MIDKYDVYTDGACSNNQASGGQPGGWGVVFTDGRKYFGGDPSTTNNRMELKAAIEALKNTPIGSEVNIYSDSAYVINAFNQKWIPNWIKNGWKTSKGKPVENQDLWMELLDLEKERNVKWIKVKGHSGNKWNELADKLAVDAIPSEPKVILALSKRNYSLLLKVVKELATKDPTFIGLFRELSQDNNS</sequence>